<dbReference type="SUPFAM" id="SSF47384">
    <property type="entry name" value="Homodimeric domain of signal transducing histidine kinase"/>
    <property type="match status" value="1"/>
</dbReference>
<evidence type="ECO:0000313" key="10">
    <source>
        <dbReference type="Proteomes" id="UP001239257"/>
    </source>
</evidence>
<feature type="transmembrane region" description="Helical" evidence="6">
    <location>
        <begin position="50"/>
        <end position="72"/>
    </location>
</feature>
<dbReference type="CDD" id="cd17546">
    <property type="entry name" value="REC_hyHK_CKI1_RcsC-like"/>
    <property type="match status" value="1"/>
</dbReference>
<dbReference type="InterPro" id="IPR005467">
    <property type="entry name" value="His_kinase_dom"/>
</dbReference>
<dbReference type="SMART" id="SM00448">
    <property type="entry name" value="REC"/>
    <property type="match status" value="1"/>
</dbReference>
<organism evidence="9 10">
    <name type="scientific">Vibrio aestuarianus</name>
    <dbReference type="NCBI Taxonomy" id="28171"/>
    <lineage>
        <taxon>Bacteria</taxon>
        <taxon>Pseudomonadati</taxon>
        <taxon>Pseudomonadota</taxon>
        <taxon>Gammaproteobacteria</taxon>
        <taxon>Vibrionales</taxon>
        <taxon>Vibrionaceae</taxon>
        <taxon>Vibrio</taxon>
    </lineage>
</organism>
<dbReference type="AlphaFoldDB" id="A0AAX3TYW0"/>
<feature type="domain" description="Response regulatory" evidence="8">
    <location>
        <begin position="726"/>
        <end position="839"/>
    </location>
</feature>
<keyword evidence="4" id="KW-0378">Hydrolase</keyword>
<evidence type="ECO:0000256" key="3">
    <source>
        <dbReference type="ARBA" id="ARBA00022553"/>
    </source>
</evidence>
<feature type="transmembrane region" description="Helical" evidence="6">
    <location>
        <begin position="256"/>
        <end position="279"/>
    </location>
</feature>
<dbReference type="InterPro" id="IPR036097">
    <property type="entry name" value="HisK_dim/P_sf"/>
</dbReference>
<evidence type="ECO:0000256" key="6">
    <source>
        <dbReference type="SAM" id="Phobius"/>
    </source>
</evidence>
<dbReference type="PROSITE" id="PS50109">
    <property type="entry name" value="HIS_KIN"/>
    <property type="match status" value="1"/>
</dbReference>
<dbReference type="Pfam" id="PF02518">
    <property type="entry name" value="HATPase_c"/>
    <property type="match status" value="1"/>
</dbReference>
<reference evidence="9" key="1">
    <citation type="submission" date="2022-02" db="EMBL/GenBank/DDBJ databases">
        <title>Emergence and expansion in Europe of a Vibrio aestuarianus clonal complex pathogenic for oysters.</title>
        <authorList>
            <person name="Mesnil A."/>
            <person name="Travers M.-A."/>
        </authorList>
    </citation>
    <scope>NUCLEOTIDE SEQUENCE</scope>
    <source>
        <strain evidence="9">U29</strain>
    </source>
</reference>
<dbReference type="SUPFAM" id="SSF52172">
    <property type="entry name" value="CheY-like"/>
    <property type="match status" value="1"/>
</dbReference>
<dbReference type="EMBL" id="CP118709">
    <property type="protein sequence ID" value="WGK80444.1"/>
    <property type="molecule type" value="Genomic_DNA"/>
</dbReference>
<dbReference type="SMART" id="SM00387">
    <property type="entry name" value="HATPase_c"/>
    <property type="match status" value="1"/>
</dbReference>
<keyword evidence="9" id="KW-0808">Transferase</keyword>
<dbReference type="RefSeq" id="WP_301063780.1">
    <property type="nucleotide sequence ID" value="NZ_CP118709.1"/>
</dbReference>
<dbReference type="PANTHER" id="PTHR43547">
    <property type="entry name" value="TWO-COMPONENT HISTIDINE KINASE"/>
    <property type="match status" value="1"/>
</dbReference>
<dbReference type="Proteomes" id="UP001239257">
    <property type="component" value="Chromosome 1"/>
</dbReference>
<keyword evidence="3 5" id="KW-0597">Phosphoprotein</keyword>
<keyword evidence="6" id="KW-1133">Transmembrane helix</keyword>
<dbReference type="SUPFAM" id="SSF55874">
    <property type="entry name" value="ATPase domain of HSP90 chaperone/DNA topoisomerase II/histidine kinase"/>
    <property type="match status" value="1"/>
</dbReference>
<feature type="transmembrane region" description="Helical" evidence="6">
    <location>
        <begin position="165"/>
        <end position="185"/>
    </location>
</feature>
<evidence type="ECO:0000259" key="8">
    <source>
        <dbReference type="PROSITE" id="PS50110"/>
    </source>
</evidence>
<dbReference type="InterPro" id="IPR011006">
    <property type="entry name" value="CheY-like_superfamily"/>
</dbReference>
<evidence type="ECO:0000256" key="1">
    <source>
        <dbReference type="ARBA" id="ARBA00000085"/>
    </source>
</evidence>
<accession>A0AAX3TYW0</accession>
<dbReference type="InterPro" id="IPR004358">
    <property type="entry name" value="Sig_transdc_His_kin-like_C"/>
</dbReference>
<keyword evidence="9" id="KW-0418">Kinase</keyword>
<dbReference type="InterPro" id="IPR003661">
    <property type="entry name" value="HisK_dim/P_dom"/>
</dbReference>
<feature type="transmembrane region" description="Helical" evidence="6">
    <location>
        <begin position="6"/>
        <end position="29"/>
    </location>
</feature>
<proteinExistence type="predicted"/>
<name>A0AAX3TYW0_9VIBR</name>
<dbReference type="PANTHER" id="PTHR43547:SF2">
    <property type="entry name" value="HYBRID SIGNAL TRANSDUCTION HISTIDINE KINASE C"/>
    <property type="match status" value="1"/>
</dbReference>
<dbReference type="Gene3D" id="3.40.50.2300">
    <property type="match status" value="1"/>
</dbReference>
<sequence length="860" mass="98154">MFDNIMYPKGIFLISSSIIVLIWLLYFCLSLKKILLLKGKDNKKNNKYAVAHFFYIVYTSGLFIWILMNLYFHTNYLIIYPPENAIYIATLANLAGFSSFASAFLFSCSLRSTISSVPTPAWKYVLLAVVSSYAYVVNIVPGLVIKSIDIVTPSDFIIKFGPYTSSFFAGFILIVYMTFSNLLHLRKATNRLGKTKMNYMLCGIVIFMISTAVLNIGFTYLLNDFSLTWLPPTLSISEIFFFGYALLTVRFYSYRYILYELTLTCGLIIAYTIPFFFIITFASKISIEMICILATVWFIFSVAIWNNIHKLMKMASSKLVYGSTVTPIDKILNLEQEFQKSVEESIKKLAKILDIPKEKLQLVTNDYNNGNYSEYLSTHRSILIADEISDDLVLTEKLHELQDIMGLNNTALILPLFDQDYKVSHLLVSQYKTDGSLFSSEEIHALQFLISRVQGYINAHRKITQYQSLAHSIAHEMRTPLAMVQLQFEDLKNKIDANQPVSELFASINKGKTAILNGRQIIDIILHEVRNSSTKQESTSFYRISYVISQALSRYCFENDAIRQRVVFHNNQDFLVNLNDTMFSFVIFNLIRNATYYFDSHPNSKVDIIIDTGQQENCVIFRDTGPGIDASISQKIFDDFFTYNKSGGSGLGLSYCKRVMETFSGRIECHSIPGEFTEFKLYFPTVNITNKQYPFCLSTLTTQDLYTIKDSVEIFNIDNMTPIKKTILVVDDQPVQRALVKVYLEQLGMNVIQAHNGESAINHFLNSHIDLILMDIQMPKMNGFDASRRIKQLKPSIPIIALSGESSEYDLSLIDKLMDGRLVKPTTKAELQAAVYRYTDNPKHKASLYPNDLELQVDGK</sequence>
<dbReference type="PRINTS" id="PR00344">
    <property type="entry name" value="BCTRLSENSOR"/>
</dbReference>
<dbReference type="InterPro" id="IPR003594">
    <property type="entry name" value="HATPase_dom"/>
</dbReference>
<evidence type="ECO:0000256" key="2">
    <source>
        <dbReference type="ARBA" id="ARBA00012438"/>
    </source>
</evidence>
<dbReference type="CDD" id="cd00082">
    <property type="entry name" value="HisKA"/>
    <property type="match status" value="1"/>
</dbReference>
<dbReference type="EC" id="2.7.13.3" evidence="2"/>
<dbReference type="GO" id="GO:0016787">
    <property type="term" value="F:hydrolase activity"/>
    <property type="evidence" value="ECO:0007669"/>
    <property type="project" value="UniProtKB-KW"/>
</dbReference>
<dbReference type="Pfam" id="PF00072">
    <property type="entry name" value="Response_reg"/>
    <property type="match status" value="1"/>
</dbReference>
<dbReference type="InterPro" id="IPR036890">
    <property type="entry name" value="HATPase_C_sf"/>
</dbReference>
<evidence type="ECO:0000256" key="4">
    <source>
        <dbReference type="ARBA" id="ARBA00022801"/>
    </source>
</evidence>
<dbReference type="Gene3D" id="1.10.287.130">
    <property type="match status" value="1"/>
</dbReference>
<dbReference type="PROSITE" id="PS50110">
    <property type="entry name" value="RESPONSE_REGULATORY"/>
    <property type="match status" value="1"/>
</dbReference>
<feature type="modified residue" description="4-aspartylphosphate" evidence="5">
    <location>
        <position position="775"/>
    </location>
</feature>
<feature type="transmembrane region" description="Helical" evidence="6">
    <location>
        <begin position="228"/>
        <end position="249"/>
    </location>
</feature>
<evidence type="ECO:0000259" key="7">
    <source>
        <dbReference type="PROSITE" id="PS50109"/>
    </source>
</evidence>
<protein>
    <recommendedName>
        <fullName evidence="2">histidine kinase</fullName>
        <ecNumber evidence="2">2.7.13.3</ecNumber>
    </recommendedName>
</protein>
<feature type="transmembrane region" description="Helical" evidence="6">
    <location>
        <begin position="197"/>
        <end position="222"/>
    </location>
</feature>
<dbReference type="GO" id="GO:0000155">
    <property type="term" value="F:phosphorelay sensor kinase activity"/>
    <property type="evidence" value="ECO:0007669"/>
    <property type="project" value="InterPro"/>
</dbReference>
<feature type="transmembrane region" description="Helical" evidence="6">
    <location>
        <begin position="84"/>
        <end position="110"/>
    </location>
</feature>
<keyword evidence="6" id="KW-0472">Membrane</keyword>
<keyword evidence="6" id="KW-0812">Transmembrane</keyword>
<feature type="transmembrane region" description="Helical" evidence="6">
    <location>
        <begin position="122"/>
        <end position="145"/>
    </location>
</feature>
<feature type="domain" description="Histidine kinase" evidence="7">
    <location>
        <begin position="472"/>
        <end position="687"/>
    </location>
</feature>
<dbReference type="InterPro" id="IPR001789">
    <property type="entry name" value="Sig_transdc_resp-reg_receiver"/>
</dbReference>
<dbReference type="Gene3D" id="3.30.565.10">
    <property type="entry name" value="Histidine kinase-like ATPase, C-terminal domain"/>
    <property type="match status" value="1"/>
</dbReference>
<feature type="transmembrane region" description="Helical" evidence="6">
    <location>
        <begin position="285"/>
        <end position="308"/>
    </location>
</feature>
<comment type="catalytic activity">
    <reaction evidence="1">
        <text>ATP + protein L-histidine = ADP + protein N-phospho-L-histidine.</text>
        <dbReference type="EC" id="2.7.13.3"/>
    </reaction>
</comment>
<gene>
    <name evidence="9" type="ORF">PYE51_07060</name>
</gene>
<evidence type="ECO:0000313" key="9">
    <source>
        <dbReference type="EMBL" id="WGK80444.1"/>
    </source>
</evidence>
<evidence type="ECO:0000256" key="5">
    <source>
        <dbReference type="PROSITE-ProRule" id="PRU00169"/>
    </source>
</evidence>